<evidence type="ECO:0000256" key="1">
    <source>
        <dbReference type="ARBA" id="ARBA00004651"/>
    </source>
</evidence>
<gene>
    <name evidence="9" type="ORF">CD33_07515</name>
</gene>
<dbReference type="InterPro" id="IPR000620">
    <property type="entry name" value="EamA_dom"/>
</dbReference>
<accession>A0A0A3HVC6</accession>
<dbReference type="PANTHER" id="PTHR32322:SF18">
    <property type="entry name" value="S-ADENOSYLMETHIONINE_S-ADENOSYLHOMOCYSTEINE TRANSPORTER"/>
    <property type="match status" value="1"/>
</dbReference>
<evidence type="ECO:0000256" key="7">
    <source>
        <dbReference type="SAM" id="Phobius"/>
    </source>
</evidence>
<dbReference type="InterPro" id="IPR050638">
    <property type="entry name" value="AA-Vitamin_Transporters"/>
</dbReference>
<evidence type="ECO:0000256" key="3">
    <source>
        <dbReference type="ARBA" id="ARBA00022475"/>
    </source>
</evidence>
<feature type="transmembrane region" description="Helical" evidence="7">
    <location>
        <begin position="248"/>
        <end position="267"/>
    </location>
</feature>
<protein>
    <submittedName>
        <fullName evidence="9">Membrane protein</fullName>
    </submittedName>
</protein>
<dbReference type="InterPro" id="IPR037185">
    <property type="entry name" value="EmrE-like"/>
</dbReference>
<dbReference type="STRING" id="1384057.CD33_07515"/>
<dbReference type="AlphaFoldDB" id="A0A0A3HVC6"/>
<sequence>MNQKRLLLTYGLVFFIMVLWGLNVVIIKVLVEDLPPQTMTAFRIMIAGITALSIIIIRKSFRRLSKREWLYTLLGMVFGVILHHLFMAVGLTMIDASNASLILALVPLTTVLLSVIFLGEQLTRWRLIGIILGLTGVFFIQGSSFGAMQFSRGELYLFIAMLVQAISFIFVKKATATLDSKQVTTVMFLAGSIGLLVISFITEPGGVEAMTSAPLFIYFLFIVSGIVATGVGYIVFNEAIKQIGAGQTVIFNNFVPFFGLTFSALFLNEKITASQLIGFVFIVTGILFGTSYIERQWEKKHKQIINKL</sequence>
<keyword evidence="6 7" id="KW-0472">Membrane</keyword>
<reference evidence="9 10" key="1">
    <citation type="submission" date="2014-02" db="EMBL/GenBank/DDBJ databases">
        <title>Draft genome sequence of Lysinibacillus sinduriensis JCM 15800.</title>
        <authorList>
            <person name="Zhang F."/>
            <person name="Wang G."/>
            <person name="Zhang L."/>
        </authorList>
    </citation>
    <scope>NUCLEOTIDE SEQUENCE [LARGE SCALE GENOMIC DNA]</scope>
    <source>
        <strain evidence="9 10">JCM 15800</strain>
    </source>
</reference>
<dbReference type="EMBL" id="JPVO01000046">
    <property type="protein sequence ID" value="KGR76379.1"/>
    <property type="molecule type" value="Genomic_DNA"/>
</dbReference>
<comment type="subcellular location">
    <subcellularLocation>
        <location evidence="1">Cell membrane</location>
        <topology evidence="1">Multi-pass membrane protein</topology>
    </subcellularLocation>
</comment>
<feature type="transmembrane region" description="Helical" evidence="7">
    <location>
        <begin position="69"/>
        <end position="94"/>
    </location>
</feature>
<dbReference type="GO" id="GO:0005886">
    <property type="term" value="C:plasma membrane"/>
    <property type="evidence" value="ECO:0007669"/>
    <property type="project" value="UniProtKB-SubCell"/>
</dbReference>
<feature type="domain" description="EamA" evidence="8">
    <location>
        <begin position="10"/>
        <end position="140"/>
    </location>
</feature>
<keyword evidence="5 7" id="KW-1133">Transmembrane helix</keyword>
<feature type="domain" description="EamA" evidence="8">
    <location>
        <begin position="152"/>
        <end position="288"/>
    </location>
</feature>
<evidence type="ECO:0000256" key="6">
    <source>
        <dbReference type="ARBA" id="ARBA00023136"/>
    </source>
</evidence>
<evidence type="ECO:0000256" key="4">
    <source>
        <dbReference type="ARBA" id="ARBA00022692"/>
    </source>
</evidence>
<proteinExistence type="inferred from homology"/>
<dbReference type="OrthoDB" id="4529062at2"/>
<dbReference type="eggNOG" id="COG0697">
    <property type="taxonomic scope" value="Bacteria"/>
</dbReference>
<evidence type="ECO:0000313" key="10">
    <source>
        <dbReference type="Proteomes" id="UP000030408"/>
    </source>
</evidence>
<organism evidence="9 10">
    <name type="scientific">Ureibacillus sinduriensis BLB-1 = JCM 15800</name>
    <dbReference type="NCBI Taxonomy" id="1384057"/>
    <lineage>
        <taxon>Bacteria</taxon>
        <taxon>Bacillati</taxon>
        <taxon>Bacillota</taxon>
        <taxon>Bacilli</taxon>
        <taxon>Bacillales</taxon>
        <taxon>Caryophanaceae</taxon>
        <taxon>Ureibacillus</taxon>
    </lineage>
</organism>
<comment type="similarity">
    <text evidence="2">Belongs to the EamA transporter family.</text>
</comment>
<dbReference type="SUPFAM" id="SSF103481">
    <property type="entry name" value="Multidrug resistance efflux transporter EmrE"/>
    <property type="match status" value="2"/>
</dbReference>
<feature type="transmembrane region" description="Helical" evidence="7">
    <location>
        <begin position="100"/>
        <end position="118"/>
    </location>
</feature>
<feature type="transmembrane region" description="Helical" evidence="7">
    <location>
        <begin position="7"/>
        <end position="27"/>
    </location>
</feature>
<comment type="caution">
    <text evidence="9">The sequence shown here is derived from an EMBL/GenBank/DDBJ whole genome shotgun (WGS) entry which is preliminary data.</text>
</comment>
<evidence type="ECO:0000259" key="8">
    <source>
        <dbReference type="Pfam" id="PF00892"/>
    </source>
</evidence>
<feature type="transmembrane region" description="Helical" evidence="7">
    <location>
        <begin position="213"/>
        <end position="236"/>
    </location>
</feature>
<feature type="transmembrane region" description="Helical" evidence="7">
    <location>
        <begin position="155"/>
        <end position="171"/>
    </location>
</feature>
<keyword evidence="3" id="KW-1003">Cell membrane</keyword>
<dbReference type="RefSeq" id="WP_036199522.1">
    <property type="nucleotide sequence ID" value="NZ_AVCY01000010.1"/>
</dbReference>
<keyword evidence="10" id="KW-1185">Reference proteome</keyword>
<feature type="transmembrane region" description="Helical" evidence="7">
    <location>
        <begin position="39"/>
        <end position="57"/>
    </location>
</feature>
<feature type="transmembrane region" description="Helical" evidence="7">
    <location>
        <begin position="125"/>
        <end position="143"/>
    </location>
</feature>
<feature type="transmembrane region" description="Helical" evidence="7">
    <location>
        <begin position="273"/>
        <end position="293"/>
    </location>
</feature>
<dbReference type="Pfam" id="PF00892">
    <property type="entry name" value="EamA"/>
    <property type="match status" value="2"/>
</dbReference>
<dbReference type="Proteomes" id="UP000030408">
    <property type="component" value="Unassembled WGS sequence"/>
</dbReference>
<dbReference type="PANTHER" id="PTHR32322">
    <property type="entry name" value="INNER MEMBRANE TRANSPORTER"/>
    <property type="match status" value="1"/>
</dbReference>
<dbReference type="Gene3D" id="1.10.3730.20">
    <property type="match status" value="1"/>
</dbReference>
<feature type="transmembrane region" description="Helical" evidence="7">
    <location>
        <begin position="183"/>
        <end position="201"/>
    </location>
</feature>
<keyword evidence="4 7" id="KW-0812">Transmembrane</keyword>
<name>A0A0A3HVC6_9BACL</name>
<evidence type="ECO:0000256" key="2">
    <source>
        <dbReference type="ARBA" id="ARBA00007362"/>
    </source>
</evidence>
<evidence type="ECO:0000313" key="9">
    <source>
        <dbReference type="EMBL" id="KGR76379.1"/>
    </source>
</evidence>
<evidence type="ECO:0000256" key="5">
    <source>
        <dbReference type="ARBA" id="ARBA00022989"/>
    </source>
</evidence>